<keyword evidence="2" id="KW-1185">Reference proteome</keyword>
<dbReference type="EMBL" id="CP045893">
    <property type="protein sequence ID" value="QQP54142.1"/>
    <property type="molecule type" value="Genomic_DNA"/>
</dbReference>
<feature type="non-terminal residue" evidence="1">
    <location>
        <position position="59"/>
    </location>
</feature>
<accession>A0A7T8QT50</accession>
<dbReference type="Proteomes" id="UP000595437">
    <property type="component" value="Chromosome 4"/>
</dbReference>
<organism evidence="1 2">
    <name type="scientific">Caligus rogercresseyi</name>
    <name type="common">Sea louse</name>
    <dbReference type="NCBI Taxonomy" id="217165"/>
    <lineage>
        <taxon>Eukaryota</taxon>
        <taxon>Metazoa</taxon>
        <taxon>Ecdysozoa</taxon>
        <taxon>Arthropoda</taxon>
        <taxon>Crustacea</taxon>
        <taxon>Multicrustacea</taxon>
        <taxon>Hexanauplia</taxon>
        <taxon>Copepoda</taxon>
        <taxon>Siphonostomatoida</taxon>
        <taxon>Caligidae</taxon>
        <taxon>Caligus</taxon>
    </lineage>
</organism>
<reference evidence="2" key="1">
    <citation type="submission" date="2021-01" db="EMBL/GenBank/DDBJ databases">
        <title>Caligus Genome Assembly.</title>
        <authorList>
            <person name="Gallardo-Escarate C."/>
        </authorList>
    </citation>
    <scope>NUCLEOTIDE SEQUENCE [LARGE SCALE GENOMIC DNA]</scope>
</reference>
<protein>
    <submittedName>
        <fullName evidence="1">Uncharacterized protein</fullName>
    </submittedName>
</protein>
<sequence>MPAKKIWGFSLLYFITLEKLSHSPWIGHNAMEKKSGLIGFPLSAFSESNWVSQEHSPRL</sequence>
<dbReference type="AlphaFoldDB" id="A0A7T8QT50"/>
<proteinExistence type="predicted"/>
<evidence type="ECO:0000313" key="1">
    <source>
        <dbReference type="EMBL" id="QQP54142.1"/>
    </source>
</evidence>
<gene>
    <name evidence="1" type="ORF">FKW44_006873</name>
</gene>
<evidence type="ECO:0000313" key="2">
    <source>
        <dbReference type="Proteomes" id="UP000595437"/>
    </source>
</evidence>
<name>A0A7T8QT50_CALRO</name>